<evidence type="ECO:0000256" key="1">
    <source>
        <dbReference type="ARBA" id="ARBA00000448"/>
    </source>
</evidence>
<dbReference type="Proteomes" id="UP000184109">
    <property type="component" value="Unassembled WGS sequence"/>
</dbReference>
<comment type="similarity">
    <text evidence="2 7">Belongs to the glycosyl hydrolase 3 family.</text>
</comment>
<dbReference type="Pfam" id="PF14310">
    <property type="entry name" value="Fn3-like"/>
    <property type="match status" value="1"/>
</dbReference>
<evidence type="ECO:0000256" key="2">
    <source>
        <dbReference type="ARBA" id="ARBA00005336"/>
    </source>
</evidence>
<dbReference type="Pfam" id="PF01915">
    <property type="entry name" value="Glyco_hydro_3_C"/>
    <property type="match status" value="1"/>
</dbReference>
<dbReference type="PRINTS" id="PR00133">
    <property type="entry name" value="GLHYDRLASE3"/>
</dbReference>
<dbReference type="InterPro" id="IPR051915">
    <property type="entry name" value="Cellulose_Degrad_GH3"/>
</dbReference>
<dbReference type="FunFam" id="2.60.40.10:FF:000495">
    <property type="entry name" value="Periplasmic beta-glucosidase"/>
    <property type="match status" value="1"/>
</dbReference>
<evidence type="ECO:0000256" key="5">
    <source>
        <dbReference type="ARBA" id="ARBA00022801"/>
    </source>
</evidence>
<dbReference type="Pfam" id="PF00933">
    <property type="entry name" value="Glyco_hydro_3"/>
    <property type="match status" value="1"/>
</dbReference>
<dbReference type="InterPro" id="IPR002772">
    <property type="entry name" value="Glyco_hydro_3_C"/>
</dbReference>
<organism evidence="9 10">
    <name type="scientific">Wenyingzhuangia marina</name>
    <dbReference type="NCBI Taxonomy" id="1195760"/>
    <lineage>
        <taxon>Bacteria</taxon>
        <taxon>Pseudomonadati</taxon>
        <taxon>Bacteroidota</taxon>
        <taxon>Flavobacteriia</taxon>
        <taxon>Flavobacteriales</taxon>
        <taxon>Flavobacteriaceae</taxon>
        <taxon>Wenyingzhuangia</taxon>
    </lineage>
</organism>
<keyword evidence="10" id="KW-1185">Reference proteome</keyword>
<dbReference type="InterPro" id="IPR017853">
    <property type="entry name" value="GH"/>
</dbReference>
<sequence length="810" mass="89990">MFVAFLYVVKVFFTSTTHKKGSVTIKKTDDIYRYISSIISKMNNTCKIRNMKNFIKLISTFLVLLSVFSCQEKDQLIYKNQELSIEERVDDLMSRMTLEEKIGQMNQYNGFWNVTGPSPIQGDAAKKYKDLRKGYVGSMLNVRGVEEVKAVQKIAVEETRLGIPLIIGFDVIHGYETLSPIPLAEAASWDLEAIQKSAEMAALEASAVGINWTFAPMVDVSRDARWGRVMEGAGEDTYLGSKIAYARVKGFQGDDLSKENTIVACAKHFAGYGFAESGRDYNTVDVGTSTLYNIIFPPFQASIEAGVKTFMNSFNELNGVPATGNKFLQRDVLKRDWNFDGFVVSDWGSIAEMIAHGHAKDLSHATEIAIKAGSDMDMESYAYVDELAKLVKSGKIQETLIDDAAKRILKVKFQLGLFDDPYKYCNKEREEKTLGSKEIMDASLDIAKKSIVLLKNDDNILPLKKEGQNIAVIGALASDKTSPLGSWRIAAKDSTAVSVLEGLSVYKGNKITYAKGTELVLGTPDFTTEVKINTTDKSGFAEAKSIAKNADVVIMVLGEHGFQSGEGRSRTELDLPGLQQELLEEVYKVNTNIVLVLNNGRPLTLGWADAHIPSILECWQLGTQSGNAIAQVLYGDYNPSGKLPMSFPRSVGQLPLYYNYKNTGRPTLPGKDIVFWSHYQDEKNSALYPFGHGLSYTEFAYENLKVKQEGKNFVVKIDVKNTGKVTGKEVVQMYIQDVFASVTRPVKELKGFKMVSLLPNEEKTIKFTLSDKELGFYNNQGNFVVEPGKFKVFIGGSSQTVIETSFEIYE</sequence>
<dbReference type="InterPro" id="IPR036962">
    <property type="entry name" value="Glyco_hydro_3_N_sf"/>
</dbReference>
<dbReference type="Gene3D" id="3.40.50.1700">
    <property type="entry name" value="Glycoside hydrolase family 3 C-terminal domain"/>
    <property type="match status" value="1"/>
</dbReference>
<dbReference type="InterPro" id="IPR036881">
    <property type="entry name" value="Glyco_hydro_3_C_sf"/>
</dbReference>
<keyword evidence="5 7" id="KW-0378">Hydrolase</keyword>
<evidence type="ECO:0000259" key="8">
    <source>
        <dbReference type="SMART" id="SM01217"/>
    </source>
</evidence>
<dbReference type="EMBL" id="FQXQ01000002">
    <property type="protein sequence ID" value="SHH64120.1"/>
    <property type="molecule type" value="Genomic_DNA"/>
</dbReference>
<name>A0A1M5UMH7_9FLAO</name>
<dbReference type="Gene3D" id="3.20.20.300">
    <property type="entry name" value="Glycoside hydrolase, family 3, N-terminal domain"/>
    <property type="match status" value="1"/>
</dbReference>
<dbReference type="SUPFAM" id="SSF51445">
    <property type="entry name" value="(Trans)glycosidases"/>
    <property type="match status" value="1"/>
</dbReference>
<feature type="domain" description="Fibronectin type III-like" evidence="8">
    <location>
        <begin position="729"/>
        <end position="798"/>
    </location>
</feature>
<evidence type="ECO:0000256" key="3">
    <source>
        <dbReference type="ARBA" id="ARBA00012744"/>
    </source>
</evidence>
<comment type="catalytic activity">
    <reaction evidence="1">
        <text>Hydrolysis of terminal, non-reducing beta-D-glucosyl residues with release of beta-D-glucose.</text>
        <dbReference type="EC" id="3.2.1.21"/>
    </reaction>
</comment>
<dbReference type="PANTHER" id="PTHR30620">
    <property type="entry name" value="PERIPLASMIC BETA-GLUCOSIDASE-RELATED"/>
    <property type="match status" value="1"/>
</dbReference>
<dbReference type="GO" id="GO:0009251">
    <property type="term" value="P:glucan catabolic process"/>
    <property type="evidence" value="ECO:0007669"/>
    <property type="project" value="TreeGrafter"/>
</dbReference>
<dbReference type="AlphaFoldDB" id="A0A1M5UMH7"/>
<dbReference type="EC" id="3.2.1.21" evidence="3"/>
<dbReference type="FunFam" id="3.20.20.300:FF:000005">
    <property type="entry name" value="Periplasmic beta-glucosidase"/>
    <property type="match status" value="1"/>
</dbReference>
<dbReference type="Gene3D" id="2.60.40.10">
    <property type="entry name" value="Immunoglobulins"/>
    <property type="match status" value="1"/>
</dbReference>
<evidence type="ECO:0000313" key="10">
    <source>
        <dbReference type="Proteomes" id="UP000184109"/>
    </source>
</evidence>
<dbReference type="SMART" id="SM01217">
    <property type="entry name" value="Fn3_like"/>
    <property type="match status" value="1"/>
</dbReference>
<dbReference type="InterPro" id="IPR026891">
    <property type="entry name" value="Fn3-like"/>
</dbReference>
<evidence type="ECO:0000256" key="4">
    <source>
        <dbReference type="ARBA" id="ARBA00022729"/>
    </source>
</evidence>
<accession>A0A1M5UMH7</accession>
<protein>
    <recommendedName>
        <fullName evidence="3">beta-glucosidase</fullName>
        <ecNumber evidence="3">3.2.1.21</ecNumber>
    </recommendedName>
</protein>
<dbReference type="PROSITE" id="PS00775">
    <property type="entry name" value="GLYCOSYL_HYDROL_F3"/>
    <property type="match status" value="1"/>
</dbReference>
<dbReference type="InterPro" id="IPR013783">
    <property type="entry name" value="Ig-like_fold"/>
</dbReference>
<dbReference type="InterPro" id="IPR019800">
    <property type="entry name" value="Glyco_hydro_3_AS"/>
</dbReference>
<evidence type="ECO:0000313" key="9">
    <source>
        <dbReference type="EMBL" id="SHH64120.1"/>
    </source>
</evidence>
<dbReference type="SUPFAM" id="SSF52279">
    <property type="entry name" value="Beta-D-glucan exohydrolase, C-terminal domain"/>
    <property type="match status" value="1"/>
</dbReference>
<dbReference type="PANTHER" id="PTHR30620:SF16">
    <property type="entry name" value="LYSOSOMAL BETA GLUCOSIDASE"/>
    <property type="match status" value="1"/>
</dbReference>
<gene>
    <name evidence="9" type="ORF">SAMN05444281_1353</name>
</gene>
<keyword evidence="4" id="KW-0732">Signal</keyword>
<proteinExistence type="inferred from homology"/>
<dbReference type="STRING" id="1195760.SAMN05444281_1353"/>
<keyword evidence="6 7" id="KW-0326">Glycosidase</keyword>
<reference evidence="10" key="1">
    <citation type="submission" date="2016-11" db="EMBL/GenBank/DDBJ databases">
        <authorList>
            <person name="Varghese N."/>
            <person name="Submissions S."/>
        </authorList>
    </citation>
    <scope>NUCLEOTIDE SEQUENCE [LARGE SCALE GENOMIC DNA]</scope>
    <source>
        <strain evidence="10">DSM 100572</strain>
    </source>
</reference>
<evidence type="ECO:0000256" key="7">
    <source>
        <dbReference type="RuleBase" id="RU361161"/>
    </source>
</evidence>
<evidence type="ECO:0000256" key="6">
    <source>
        <dbReference type="ARBA" id="ARBA00023295"/>
    </source>
</evidence>
<dbReference type="NCBIfam" id="NF011678">
    <property type="entry name" value="PRK15098.1"/>
    <property type="match status" value="1"/>
</dbReference>
<dbReference type="GO" id="GO:0008422">
    <property type="term" value="F:beta-glucosidase activity"/>
    <property type="evidence" value="ECO:0007669"/>
    <property type="project" value="UniProtKB-EC"/>
</dbReference>
<dbReference type="InterPro" id="IPR001764">
    <property type="entry name" value="Glyco_hydro_3_N"/>
</dbReference>